<keyword evidence="2" id="KW-1185">Reference proteome</keyword>
<proteinExistence type="predicted"/>
<gene>
    <name evidence="1" type="ORF">BJ138DRAFT_1094051</name>
</gene>
<comment type="caution">
    <text evidence="1">The sequence shown here is derived from an EMBL/GenBank/DDBJ whole genome shotgun (WGS) entry which is preliminary data.</text>
</comment>
<dbReference type="EMBL" id="MU268012">
    <property type="protein sequence ID" value="KAH7906491.1"/>
    <property type="molecule type" value="Genomic_DNA"/>
</dbReference>
<protein>
    <submittedName>
        <fullName evidence="1">Uncharacterized protein</fullName>
    </submittedName>
</protein>
<reference evidence="1" key="1">
    <citation type="journal article" date="2021" name="New Phytol.">
        <title>Evolutionary innovations through gain and loss of genes in the ectomycorrhizal Boletales.</title>
        <authorList>
            <person name="Wu G."/>
            <person name="Miyauchi S."/>
            <person name="Morin E."/>
            <person name="Kuo A."/>
            <person name="Drula E."/>
            <person name="Varga T."/>
            <person name="Kohler A."/>
            <person name="Feng B."/>
            <person name="Cao Y."/>
            <person name="Lipzen A."/>
            <person name="Daum C."/>
            <person name="Hundley H."/>
            <person name="Pangilinan J."/>
            <person name="Johnson J."/>
            <person name="Barry K."/>
            <person name="LaButti K."/>
            <person name="Ng V."/>
            <person name="Ahrendt S."/>
            <person name="Min B."/>
            <person name="Choi I.G."/>
            <person name="Park H."/>
            <person name="Plett J.M."/>
            <person name="Magnuson J."/>
            <person name="Spatafora J.W."/>
            <person name="Nagy L.G."/>
            <person name="Henrissat B."/>
            <person name="Grigoriev I.V."/>
            <person name="Yang Z.L."/>
            <person name="Xu J."/>
            <person name="Martin F.M."/>
        </authorList>
    </citation>
    <scope>NUCLEOTIDE SEQUENCE</scope>
    <source>
        <strain evidence="1">ATCC 28755</strain>
    </source>
</reference>
<organism evidence="1 2">
    <name type="scientific">Hygrophoropsis aurantiaca</name>
    <dbReference type="NCBI Taxonomy" id="72124"/>
    <lineage>
        <taxon>Eukaryota</taxon>
        <taxon>Fungi</taxon>
        <taxon>Dikarya</taxon>
        <taxon>Basidiomycota</taxon>
        <taxon>Agaricomycotina</taxon>
        <taxon>Agaricomycetes</taxon>
        <taxon>Agaricomycetidae</taxon>
        <taxon>Boletales</taxon>
        <taxon>Coniophorineae</taxon>
        <taxon>Hygrophoropsidaceae</taxon>
        <taxon>Hygrophoropsis</taxon>
    </lineage>
</organism>
<name>A0ACB8A054_9AGAM</name>
<dbReference type="Proteomes" id="UP000790377">
    <property type="component" value="Unassembled WGS sequence"/>
</dbReference>
<evidence type="ECO:0000313" key="2">
    <source>
        <dbReference type="Proteomes" id="UP000790377"/>
    </source>
</evidence>
<evidence type="ECO:0000313" key="1">
    <source>
        <dbReference type="EMBL" id="KAH7906491.1"/>
    </source>
</evidence>
<sequence length="288" mass="30306">MAPSTTTPERAAELRANLAFVNAQINKAVSGSNPPHRPQLIAVSSEWPVQDVRVLYDAGHRDFGEHRVDQIRGKASVLPSDIRWHFIGAQPEGKGLAEIPNLCAVKAITSQKAANELNDALSPARRPLNVYIQVNTSREAEKKGLEPLHLSSASSSPTTSETTPQAPEESTTLAQLALHIVRNCPRLRLLGLMTIGSSAEARIAFGAGADDNNNDSAAPNADFETLRATQAVLEGVLRTAGVSPDGVSPNGEGVVQGPLLLSMGTSADYAAAVRAGSDVVRVGTPIFG</sequence>
<accession>A0ACB8A054</accession>